<keyword evidence="2" id="KW-1185">Reference proteome</keyword>
<dbReference type="RefSeq" id="WP_145244501.1">
    <property type="nucleotide sequence ID" value="NZ_CP036273.1"/>
</dbReference>
<dbReference type="Gene3D" id="1.20.1290.10">
    <property type="entry name" value="AhpD-like"/>
    <property type="match status" value="2"/>
</dbReference>
<dbReference type="OrthoDB" id="248684at2"/>
<organism evidence="1 2">
    <name type="scientific">Urbifossiella limnaea</name>
    <dbReference type="NCBI Taxonomy" id="2528023"/>
    <lineage>
        <taxon>Bacteria</taxon>
        <taxon>Pseudomonadati</taxon>
        <taxon>Planctomycetota</taxon>
        <taxon>Planctomycetia</taxon>
        <taxon>Gemmatales</taxon>
        <taxon>Gemmataceae</taxon>
        <taxon>Urbifossiella</taxon>
    </lineage>
</organism>
<evidence type="ECO:0000313" key="2">
    <source>
        <dbReference type="Proteomes" id="UP000319576"/>
    </source>
</evidence>
<protein>
    <submittedName>
        <fullName evidence="1">Carboxymuconolactone decarboxylase family protein</fullName>
    </submittedName>
</protein>
<sequence length="430" mass="46132">MNALALAALLVSQPAPSPEPKPVPATRAEVKAAMEGHKTARPRIPFPPGEGDGPFAKVNNGRFRAYYLPAEFRDFGLGGRGGTPDEAATLDNTFKTRLFWVVSRVNNCYYCLGHQEYKLSAAGLTDDEIAALDGDWDALAPNLRAAVRFTRKLTVAPHTITDADVTELRQHFSATQCSEIVLAVAGFNAMNRWTDGLNIPGEAGGDFFAKEGKKTASFTTPASPKYAGFVSQVAALPEKCVKASAPAWPARPKLEDRAAVEAAWAAARTPRLPVAADSKALGYDGAAPNWAKLLAVFPNGTKGRAAGLKAGMEAGKLSPRLKAAVAWAAAREDRAWYALAVARDRLRAAGLTDDQIFGLDADAAALPERERRALAFARKLSAAPATVTDSDVEALRKEFTDFEVAELVHHVCNAAFFDRATEVARLPYDR</sequence>
<accession>A0A517Y3L1</accession>
<dbReference type="Proteomes" id="UP000319576">
    <property type="component" value="Chromosome"/>
</dbReference>
<dbReference type="PANTHER" id="PTHR35446">
    <property type="entry name" value="SI:CH211-175M2.5"/>
    <property type="match status" value="1"/>
</dbReference>
<gene>
    <name evidence="1" type="ORF">ETAA1_63550</name>
</gene>
<proteinExistence type="predicted"/>
<dbReference type="KEGG" id="uli:ETAA1_63550"/>
<evidence type="ECO:0000313" key="1">
    <source>
        <dbReference type="EMBL" id="QDU24341.1"/>
    </source>
</evidence>
<dbReference type="PANTHER" id="PTHR35446:SF2">
    <property type="entry name" value="CARBOXYMUCONOLACTONE DECARBOXYLASE-LIKE DOMAIN-CONTAINING PROTEIN"/>
    <property type="match status" value="1"/>
</dbReference>
<dbReference type="AlphaFoldDB" id="A0A517Y3L1"/>
<dbReference type="SUPFAM" id="SSF69118">
    <property type="entry name" value="AhpD-like"/>
    <property type="match status" value="2"/>
</dbReference>
<dbReference type="EMBL" id="CP036273">
    <property type="protein sequence ID" value="QDU24341.1"/>
    <property type="molecule type" value="Genomic_DNA"/>
</dbReference>
<name>A0A517Y3L1_9BACT</name>
<dbReference type="InterPro" id="IPR029032">
    <property type="entry name" value="AhpD-like"/>
</dbReference>
<reference evidence="1 2" key="1">
    <citation type="submission" date="2019-02" db="EMBL/GenBank/DDBJ databases">
        <title>Deep-cultivation of Planctomycetes and their phenomic and genomic characterization uncovers novel biology.</title>
        <authorList>
            <person name="Wiegand S."/>
            <person name="Jogler M."/>
            <person name="Boedeker C."/>
            <person name="Pinto D."/>
            <person name="Vollmers J."/>
            <person name="Rivas-Marin E."/>
            <person name="Kohn T."/>
            <person name="Peeters S.H."/>
            <person name="Heuer A."/>
            <person name="Rast P."/>
            <person name="Oberbeckmann S."/>
            <person name="Bunk B."/>
            <person name="Jeske O."/>
            <person name="Meyerdierks A."/>
            <person name="Storesund J.E."/>
            <person name="Kallscheuer N."/>
            <person name="Luecker S."/>
            <person name="Lage O.M."/>
            <person name="Pohl T."/>
            <person name="Merkel B.J."/>
            <person name="Hornburger P."/>
            <person name="Mueller R.-W."/>
            <person name="Bruemmer F."/>
            <person name="Labrenz M."/>
            <person name="Spormann A.M."/>
            <person name="Op den Camp H."/>
            <person name="Overmann J."/>
            <person name="Amann R."/>
            <person name="Jetten M.S.M."/>
            <person name="Mascher T."/>
            <person name="Medema M.H."/>
            <person name="Devos D.P."/>
            <person name="Kaster A.-K."/>
            <person name="Ovreas L."/>
            <person name="Rohde M."/>
            <person name="Galperin M.Y."/>
            <person name="Jogler C."/>
        </authorList>
    </citation>
    <scope>NUCLEOTIDE SEQUENCE [LARGE SCALE GENOMIC DNA]</scope>
    <source>
        <strain evidence="1 2">ETA_A1</strain>
    </source>
</reference>